<dbReference type="Gene3D" id="3.30.470.20">
    <property type="entry name" value="ATP-grasp fold, B domain"/>
    <property type="match status" value="1"/>
</dbReference>
<dbReference type="RefSeq" id="WP_015555768.1">
    <property type="nucleotide sequence ID" value="NC_021038.1"/>
</dbReference>
<dbReference type="Pfam" id="PF13549">
    <property type="entry name" value="ATP-grasp_5"/>
    <property type="match status" value="1"/>
</dbReference>
<dbReference type="InterPro" id="IPR003781">
    <property type="entry name" value="CoA-bd"/>
</dbReference>
<dbReference type="KEGG" id="sbr:SY1_00110"/>
<name>A0AB94IV51_9BACT</name>
<dbReference type="EMBL" id="FP929056">
    <property type="protein sequence ID" value="CBL27621.1"/>
    <property type="molecule type" value="Genomic_DNA"/>
</dbReference>
<dbReference type="GO" id="GO:0043758">
    <property type="term" value="F:acetate-CoA ligase (ADP-forming) activity"/>
    <property type="evidence" value="ECO:0007669"/>
    <property type="project" value="InterPro"/>
</dbReference>
<dbReference type="GO" id="GO:0046872">
    <property type="term" value="F:metal ion binding"/>
    <property type="evidence" value="ECO:0007669"/>
    <property type="project" value="InterPro"/>
</dbReference>
<dbReference type="SUPFAM" id="SSF51735">
    <property type="entry name" value="NAD(P)-binding Rossmann-fold domains"/>
    <property type="match status" value="1"/>
</dbReference>
<dbReference type="Proteomes" id="UP000008957">
    <property type="component" value="Chromosome"/>
</dbReference>
<dbReference type="PROSITE" id="PS50975">
    <property type="entry name" value="ATP_GRASP"/>
    <property type="match status" value="1"/>
</dbReference>
<dbReference type="GO" id="GO:0005524">
    <property type="term" value="F:ATP binding"/>
    <property type="evidence" value="ECO:0007669"/>
    <property type="project" value="UniProtKB-UniRule"/>
</dbReference>
<dbReference type="Pfam" id="PF13380">
    <property type="entry name" value="CoA_binding_2"/>
    <property type="match status" value="1"/>
</dbReference>
<accession>A0AB94IV51</accession>
<reference evidence="3 4" key="2">
    <citation type="submission" date="2010-03" db="EMBL/GenBank/DDBJ databases">
        <authorList>
            <person name="Pajon A."/>
        </authorList>
    </citation>
    <scope>NUCLEOTIDE SEQUENCE [LARGE SCALE GENOMIC DNA]</scope>
    <source>
        <strain evidence="3 4">SGP1</strain>
    </source>
</reference>
<keyword evidence="1" id="KW-0067">ATP-binding</keyword>
<protein>
    <submittedName>
        <fullName evidence="3">Acyl-CoA synthetase (NDP forming)</fullName>
    </submittedName>
</protein>
<dbReference type="Gene3D" id="3.40.50.720">
    <property type="entry name" value="NAD(P)-binding Rossmann-like Domain"/>
    <property type="match status" value="1"/>
</dbReference>
<dbReference type="Gene3D" id="3.40.50.261">
    <property type="entry name" value="Succinyl-CoA synthetase domains"/>
    <property type="match status" value="2"/>
</dbReference>
<dbReference type="SUPFAM" id="SSF56059">
    <property type="entry name" value="Glutathione synthetase ATP-binding domain-like"/>
    <property type="match status" value="1"/>
</dbReference>
<keyword evidence="4" id="KW-1185">Reference proteome</keyword>
<dbReference type="Gene3D" id="3.30.1490.20">
    <property type="entry name" value="ATP-grasp fold, A domain"/>
    <property type="match status" value="1"/>
</dbReference>
<dbReference type="PANTHER" id="PTHR42793">
    <property type="entry name" value="COA BINDING DOMAIN CONTAINING PROTEIN"/>
    <property type="match status" value="1"/>
</dbReference>
<dbReference type="InterPro" id="IPR032875">
    <property type="entry name" value="Succ_CoA_lig_flav_dom"/>
</dbReference>
<evidence type="ECO:0000313" key="3">
    <source>
        <dbReference type="EMBL" id="CBL27621.1"/>
    </source>
</evidence>
<dbReference type="PANTHER" id="PTHR42793:SF4">
    <property type="entry name" value="BLL6376 PROTEIN"/>
    <property type="match status" value="1"/>
</dbReference>
<evidence type="ECO:0000259" key="2">
    <source>
        <dbReference type="PROSITE" id="PS50975"/>
    </source>
</evidence>
<proteinExistence type="predicted"/>
<dbReference type="InterPro" id="IPR011761">
    <property type="entry name" value="ATP-grasp"/>
</dbReference>
<evidence type="ECO:0000256" key="1">
    <source>
        <dbReference type="PROSITE-ProRule" id="PRU00409"/>
    </source>
</evidence>
<sequence length="703" mass="75409">MQEANKALLSHPLRKLFAPESIAIVGASSSLERLTGRTLRYLQSFGYGGAIYPINPKADVISGLPVHRNVTEVEGPIDLAILSIKAKLIPDALRACADKKIPFALIYSSGFSETGDRALQEEVSAIARDGGIRVLGPNCQGLANFAEGIPLTFSGALYEVPRPLPGHVALVSQSGAFGFSSFGVGLEHGVRFRYVATTGNQSDLDAVECADYVLDDPEVRLLMLYLEGLEDGAGFLRLVRKARERDIAVAVLKAGRSPSAREAAKSHTAALTGDDRVWSAVFSQYGVIPMEDIDDIIGIGQVLGAEKRMSGGRSAILTTSGGAGIVMADCLNDVGLSVPVFSHDTRSRIEAAIPPFGASRNPVDMTVQISEQPENFRSVFDAVQEDPELDSIVTSLSMIVGHAGDVMTDTMIESYAKSPKPQAAVWMIDHQHGGSFIERLKTAGIPIFQSFRQCARALRELNRWGAFKPPAAPEVGGNAPILPQWKDAMTEYDAKVFLSRYDIPVTRERLCLNLEEACDAAEELGFPVALKGMAASVLHKTEAGIVALDVRSFEELRGALKTVRKHLADYVGDGAVQGFLVSEMVRGGFECIVGVKRDPVFGPMIAVGLGGIYVEVLGDVSLRHGPVDEEEALNMIRQLKGYSFLSGTRGSKPRDIRALAGIVSRVSRLAAIETDLLELDINPVFVLEEGKGAVAADALVVKA</sequence>
<dbReference type="InterPro" id="IPR016102">
    <property type="entry name" value="Succinyl-CoA_synth-like"/>
</dbReference>
<gene>
    <name evidence="3" type="ORF">SY1_00110</name>
</gene>
<feature type="domain" description="ATP-grasp" evidence="2">
    <location>
        <begin position="495"/>
        <end position="531"/>
    </location>
</feature>
<organism evidence="3 4">
    <name type="scientific">Fretibacterium fastidiosum</name>
    <dbReference type="NCBI Taxonomy" id="651822"/>
    <lineage>
        <taxon>Bacteria</taxon>
        <taxon>Thermotogati</taxon>
        <taxon>Synergistota</taxon>
        <taxon>Synergistia</taxon>
        <taxon>Synergistales</taxon>
        <taxon>Aminobacteriaceae</taxon>
        <taxon>Fretibacterium</taxon>
    </lineage>
</organism>
<dbReference type="InterPro" id="IPR036291">
    <property type="entry name" value="NAD(P)-bd_dom_sf"/>
</dbReference>
<keyword evidence="1" id="KW-0547">Nucleotide-binding</keyword>
<dbReference type="Pfam" id="PF19045">
    <property type="entry name" value="Ligase_CoA_2"/>
    <property type="match status" value="1"/>
</dbReference>
<dbReference type="SMART" id="SM00881">
    <property type="entry name" value="CoA_binding"/>
    <property type="match status" value="1"/>
</dbReference>
<dbReference type="InterPro" id="IPR043938">
    <property type="entry name" value="Ligase_CoA_dom"/>
</dbReference>
<dbReference type="SUPFAM" id="SSF52210">
    <property type="entry name" value="Succinyl-CoA synthetase domains"/>
    <property type="match status" value="2"/>
</dbReference>
<reference evidence="4" key="1">
    <citation type="submission" date="2010-03" db="EMBL/GenBank/DDBJ databases">
        <title>The genome sequence of Synergistetes sp. SGP1.</title>
        <authorList>
            <consortium name="metaHIT consortium -- http://www.metahit.eu/"/>
            <person name="Pajon A."/>
            <person name="Turner K."/>
            <person name="Parkhill J."/>
            <person name="Wade W."/>
            <person name="Vartoukian S."/>
        </authorList>
    </citation>
    <scope>NUCLEOTIDE SEQUENCE [LARGE SCALE GENOMIC DNA]</scope>
    <source>
        <strain evidence="4">SGP1</strain>
    </source>
</reference>
<evidence type="ECO:0000313" key="4">
    <source>
        <dbReference type="Proteomes" id="UP000008957"/>
    </source>
</evidence>
<dbReference type="InterPro" id="IPR013815">
    <property type="entry name" value="ATP_grasp_subdomain_1"/>
</dbReference>
<dbReference type="Pfam" id="PF13607">
    <property type="entry name" value="Succ_CoA_lig"/>
    <property type="match status" value="1"/>
</dbReference>
<dbReference type="AlphaFoldDB" id="A0AB94IV51"/>